<gene>
    <name evidence="1" type="ORF">ABL78_2624</name>
</gene>
<comment type="caution">
    <text evidence="1">The sequence shown here is derived from an EMBL/GenBank/DDBJ whole genome shotgun (WGS) entry which is preliminary data.</text>
</comment>
<dbReference type="Proteomes" id="UP000038009">
    <property type="component" value="Unassembled WGS sequence"/>
</dbReference>
<reference evidence="1 2" key="1">
    <citation type="journal article" date="2015" name="PLoS Pathog.">
        <title>Leptomonas seymouri: Adaptations to the Dixenous Life Cycle Analyzed by Genome Sequencing, Transcriptome Profiling and Co-infection with Leishmania donovani.</title>
        <authorList>
            <person name="Kraeva N."/>
            <person name="Butenko A."/>
            <person name="Hlavacova J."/>
            <person name="Kostygov A."/>
            <person name="Myskova J."/>
            <person name="Grybchuk D."/>
            <person name="Lestinova T."/>
            <person name="Votypka J."/>
            <person name="Volf P."/>
            <person name="Opperdoes F."/>
            <person name="Flegontov P."/>
            <person name="Lukes J."/>
            <person name="Yurchenko V."/>
        </authorList>
    </citation>
    <scope>NUCLEOTIDE SEQUENCE [LARGE SCALE GENOMIC DNA]</scope>
    <source>
        <strain evidence="1 2">ATCC 30220</strain>
    </source>
</reference>
<evidence type="ECO:0000313" key="1">
    <source>
        <dbReference type="EMBL" id="KPI88262.1"/>
    </source>
</evidence>
<proteinExistence type="predicted"/>
<protein>
    <submittedName>
        <fullName evidence="1">Uncharacterized protein</fullName>
    </submittedName>
</protein>
<sequence length="175" mass="18936">MNHALRVHMVNSEENLNKKKARLVLRKGPIRLATVADFLPQVTRVGVIQHHRHHGDILGILLVTVDEVLVALLDGKVVAAEQAAHLTRSTHDFLRRVSFNVHHLDGEGMIIPHTAGVENSAGCTRAENGIEEVAEVSSAGAVAVFLVVLCIDAEGGREGAAHLLDQRVTGSRHLE</sequence>
<name>A0A0N1PD01_LEPSE</name>
<dbReference type="AlphaFoldDB" id="A0A0N1PD01"/>
<accession>A0A0N1PD01</accession>
<dbReference type="VEuPathDB" id="TriTrypDB:Lsey_0056_0010"/>
<dbReference type="EMBL" id="LJSK01000056">
    <property type="protein sequence ID" value="KPI88262.1"/>
    <property type="molecule type" value="Genomic_DNA"/>
</dbReference>
<keyword evidence="2" id="KW-1185">Reference proteome</keyword>
<organism evidence="1 2">
    <name type="scientific">Leptomonas seymouri</name>
    <dbReference type="NCBI Taxonomy" id="5684"/>
    <lineage>
        <taxon>Eukaryota</taxon>
        <taxon>Discoba</taxon>
        <taxon>Euglenozoa</taxon>
        <taxon>Kinetoplastea</taxon>
        <taxon>Metakinetoplastina</taxon>
        <taxon>Trypanosomatida</taxon>
        <taxon>Trypanosomatidae</taxon>
        <taxon>Leishmaniinae</taxon>
        <taxon>Leptomonas</taxon>
    </lineage>
</organism>
<evidence type="ECO:0000313" key="2">
    <source>
        <dbReference type="Proteomes" id="UP000038009"/>
    </source>
</evidence>